<accession>A0A063YAT2</accession>
<feature type="domain" description="HD-CE" evidence="1">
    <location>
        <begin position="62"/>
        <end position="234"/>
    </location>
</feature>
<dbReference type="STRING" id="267850.ADINL_0082"/>
<proteinExistence type="predicted"/>
<dbReference type="OrthoDB" id="791155at2"/>
<reference evidence="2 3" key="1">
    <citation type="journal article" date="2005" name="Int. J. Syst. Evol. Microbiol.">
        <title>Nitrincola lacisaponensis gen. nov., sp. nov., a novel alkaliphilic bacterium isolated from an alkaline, saline lake.</title>
        <authorList>
            <person name="Dimitriu P.A."/>
            <person name="Shukla S.K."/>
            <person name="Conradt J."/>
            <person name="Marquez M.C."/>
            <person name="Ventosa A."/>
            <person name="Maglia A."/>
            <person name="Peyton B.M."/>
            <person name="Pinkart H.C."/>
            <person name="Mormile M.R."/>
        </authorList>
    </citation>
    <scope>NUCLEOTIDE SEQUENCE [LARGE SCALE GENOMIC DNA]</scope>
    <source>
        <strain evidence="2 3">4CA</strain>
    </source>
</reference>
<gene>
    <name evidence="2" type="ORF">ADINL_0082</name>
</gene>
<evidence type="ECO:0000313" key="2">
    <source>
        <dbReference type="EMBL" id="KDE41402.1"/>
    </source>
</evidence>
<dbReference type="AlphaFoldDB" id="A0A063YAT2"/>
<dbReference type="Pfam" id="PF24391">
    <property type="entry name" value="HD-CE"/>
    <property type="match status" value="1"/>
</dbReference>
<dbReference type="Gene3D" id="1.10.3210.10">
    <property type="entry name" value="Hypothetical protein af1432"/>
    <property type="match status" value="1"/>
</dbReference>
<organism evidence="2 3">
    <name type="scientific">Nitrincola lacisaponensis</name>
    <dbReference type="NCBI Taxonomy" id="267850"/>
    <lineage>
        <taxon>Bacteria</taxon>
        <taxon>Pseudomonadati</taxon>
        <taxon>Pseudomonadota</taxon>
        <taxon>Gammaproteobacteria</taxon>
        <taxon>Oceanospirillales</taxon>
        <taxon>Oceanospirillaceae</taxon>
        <taxon>Nitrincola</taxon>
    </lineage>
</organism>
<comment type="caution">
    <text evidence="2">The sequence shown here is derived from an EMBL/GenBank/DDBJ whole genome shotgun (WGS) entry which is preliminary data.</text>
</comment>
<dbReference type="Proteomes" id="UP000027318">
    <property type="component" value="Unassembled WGS sequence"/>
</dbReference>
<sequence length="373" mass="42795">MTESQLLPLECLLQSISPDATSFPSSENYFEKYIEILKQLRNQVYPNINAGLAALSSESGLYTDHSDKHFDEVVLYAGILVGLKKSVDINEVKENVKSHNWILTPYEVYILLLSIRLHDVGNIYGREMHEQNILQVIRRFSIPYLNEEKLEATMIASIAGAHGGKTPDGDKDKIGKLRQNESNGHIYDIDSKKIAAITRFADEICENRRRVEKSDALNIPVHNLVFHKYAKAIMGNSVKNNILYLNFQFHIGDLSKTYQIYGSVPNSDQKKLINVNLPDITLDRLKKAELERRYCNKFIPESAKVKEIHVEIEILENDIDEESFRHKSLGRINFTLKEEGYPLKEDLMFDENTTSFMSYKRLCDICTEGESIE</sequence>
<protein>
    <recommendedName>
        <fullName evidence="1">HD-CE domain-containing protein</fullName>
    </recommendedName>
</protein>
<evidence type="ECO:0000259" key="1">
    <source>
        <dbReference type="Pfam" id="PF24391"/>
    </source>
</evidence>
<dbReference type="EMBL" id="JMSZ01000001">
    <property type="protein sequence ID" value="KDE41402.1"/>
    <property type="molecule type" value="Genomic_DNA"/>
</dbReference>
<evidence type="ECO:0000313" key="3">
    <source>
        <dbReference type="Proteomes" id="UP000027318"/>
    </source>
</evidence>
<name>A0A063YAT2_9GAMM</name>
<dbReference type="InterPro" id="IPR056471">
    <property type="entry name" value="HD-CE"/>
</dbReference>
<keyword evidence="3" id="KW-1185">Reference proteome</keyword>
<dbReference type="RefSeq" id="WP_036542369.1">
    <property type="nucleotide sequence ID" value="NZ_JMSZ01000001.1"/>
</dbReference>